<dbReference type="CDD" id="cd06553">
    <property type="entry name" value="ASCH_Ef3133_like"/>
    <property type="match status" value="1"/>
</dbReference>
<feature type="domain" description="ASCH" evidence="1">
    <location>
        <begin position="29"/>
        <end position="152"/>
    </location>
</feature>
<dbReference type="Gene3D" id="3.10.400.10">
    <property type="entry name" value="Sulfate adenylyltransferase"/>
    <property type="match status" value="1"/>
</dbReference>
<protein>
    <submittedName>
        <fullName evidence="2">Uncharacterized protein YhfF</fullName>
    </submittedName>
</protein>
<dbReference type="InterPro" id="IPR007374">
    <property type="entry name" value="ASCH_domain"/>
</dbReference>
<name>A0A7X0MXH4_9GAMM</name>
<reference evidence="2 3" key="1">
    <citation type="submission" date="2020-08" db="EMBL/GenBank/DDBJ databases">
        <title>Genomic Encyclopedia of Type Strains, Phase IV (KMG-IV): sequencing the most valuable type-strain genomes for metagenomic binning, comparative biology and taxonomic classification.</title>
        <authorList>
            <person name="Goeker M."/>
        </authorList>
    </citation>
    <scope>NUCLEOTIDE SEQUENCE [LARGE SCALE GENOMIC DNA]</scope>
    <source>
        <strain evidence="2 3">DSM 22368</strain>
    </source>
</reference>
<dbReference type="AlphaFoldDB" id="A0A7X0MXH4"/>
<dbReference type="InterPro" id="IPR009326">
    <property type="entry name" value="DUF984"/>
</dbReference>
<dbReference type="PANTHER" id="PTHR39203">
    <property type="entry name" value="CYTOPLASMIC PROTEIN-RELATED"/>
    <property type="match status" value="1"/>
</dbReference>
<dbReference type="PANTHER" id="PTHR39203:SF1">
    <property type="entry name" value="CYTOPLASMIC PROTEIN"/>
    <property type="match status" value="1"/>
</dbReference>
<dbReference type="EMBL" id="JACHHT010000003">
    <property type="protein sequence ID" value="MBB6523245.1"/>
    <property type="molecule type" value="Genomic_DNA"/>
</dbReference>
<organism evidence="2 3">
    <name type="scientific">Pseudoteredinibacter isoporae</name>
    <dbReference type="NCBI Taxonomy" id="570281"/>
    <lineage>
        <taxon>Bacteria</taxon>
        <taxon>Pseudomonadati</taxon>
        <taxon>Pseudomonadota</taxon>
        <taxon>Gammaproteobacteria</taxon>
        <taxon>Cellvibrionales</taxon>
        <taxon>Cellvibrionaceae</taxon>
        <taxon>Pseudoteredinibacter</taxon>
    </lineage>
</organism>
<sequence length="154" mass="17825">MNDLHPSVTAINQVYCEAMGKLYQPIDAWYFCDNQKDADECAERVLSGEKRATSPSLWWHEQSGEPLPEVGDLNIVTNWAGEAQCIIQTRLVDVCAYDKISEAYAYLEGEGDKSLKYWREVHWPYYQRELAPFGLEPQTDMPIICEHFEVVFRL</sequence>
<dbReference type="Pfam" id="PF04266">
    <property type="entry name" value="ASCH"/>
    <property type="match status" value="1"/>
</dbReference>
<keyword evidence="3" id="KW-1185">Reference proteome</keyword>
<accession>A0A7X0MXH4</accession>
<dbReference type="InParanoid" id="A0A7X0MXH4"/>
<dbReference type="PIRSF" id="PIRSF021320">
    <property type="entry name" value="DUF984"/>
    <property type="match status" value="1"/>
</dbReference>
<dbReference type="Proteomes" id="UP000528457">
    <property type="component" value="Unassembled WGS sequence"/>
</dbReference>
<proteinExistence type="predicted"/>
<dbReference type="InterPro" id="IPR015947">
    <property type="entry name" value="PUA-like_sf"/>
</dbReference>
<evidence type="ECO:0000313" key="3">
    <source>
        <dbReference type="Proteomes" id="UP000528457"/>
    </source>
</evidence>
<comment type="caution">
    <text evidence="2">The sequence shown here is derived from an EMBL/GenBank/DDBJ whole genome shotgun (WGS) entry which is preliminary data.</text>
</comment>
<gene>
    <name evidence="2" type="ORF">HNR48_003547</name>
</gene>
<dbReference type="RefSeq" id="WP_166843659.1">
    <property type="nucleotide sequence ID" value="NZ_JAAONY010000003.1"/>
</dbReference>
<evidence type="ECO:0000313" key="2">
    <source>
        <dbReference type="EMBL" id="MBB6523245.1"/>
    </source>
</evidence>
<dbReference type="SMART" id="SM01022">
    <property type="entry name" value="ASCH"/>
    <property type="match status" value="1"/>
</dbReference>
<evidence type="ECO:0000259" key="1">
    <source>
        <dbReference type="SMART" id="SM01022"/>
    </source>
</evidence>
<dbReference type="SUPFAM" id="SSF88697">
    <property type="entry name" value="PUA domain-like"/>
    <property type="match status" value="1"/>
</dbReference>